<reference evidence="2 3" key="1">
    <citation type="submission" date="2016-07" db="EMBL/GenBank/DDBJ databases">
        <title>Pervasive Adenine N6-methylation of Active Genes in Fungi.</title>
        <authorList>
            <consortium name="DOE Joint Genome Institute"/>
            <person name="Mondo S.J."/>
            <person name="Dannebaum R.O."/>
            <person name="Kuo R.C."/>
            <person name="Labutti K."/>
            <person name="Haridas S."/>
            <person name="Kuo A."/>
            <person name="Salamov A."/>
            <person name="Ahrendt S.R."/>
            <person name="Lipzen A."/>
            <person name="Sullivan W."/>
            <person name="Andreopoulos W.B."/>
            <person name="Clum A."/>
            <person name="Lindquist E."/>
            <person name="Daum C."/>
            <person name="Ramamoorthy G.K."/>
            <person name="Gryganskyi A."/>
            <person name="Culley D."/>
            <person name="Magnuson J.K."/>
            <person name="James T.Y."/>
            <person name="O'Malley M.A."/>
            <person name="Stajich J.E."/>
            <person name="Spatafora J.W."/>
            <person name="Visel A."/>
            <person name="Grigoriev I.V."/>
        </authorList>
    </citation>
    <scope>NUCLEOTIDE SEQUENCE [LARGE SCALE GENOMIC DNA]</scope>
    <source>
        <strain evidence="2 3">CBS 115471</strain>
    </source>
</reference>
<proteinExistence type="predicted"/>
<dbReference type="OrthoDB" id="3796403at2759"/>
<feature type="region of interest" description="Disordered" evidence="1">
    <location>
        <begin position="94"/>
        <end position="124"/>
    </location>
</feature>
<dbReference type="EMBL" id="MCFA01000007">
    <property type="protein sequence ID" value="ORY18300.1"/>
    <property type="molecule type" value="Genomic_DNA"/>
</dbReference>
<comment type="caution">
    <text evidence="2">The sequence shown here is derived from an EMBL/GenBank/DDBJ whole genome shotgun (WGS) entry which is preliminary data.</text>
</comment>
<accession>A0A1Y2A7J7</accession>
<evidence type="ECO:0000256" key="1">
    <source>
        <dbReference type="SAM" id="MobiDB-lite"/>
    </source>
</evidence>
<name>A0A1Y2A7J7_9PLEO</name>
<dbReference type="AlphaFoldDB" id="A0A1Y2A7J7"/>
<protein>
    <submittedName>
        <fullName evidence="2">Uncharacterized protein</fullName>
    </submittedName>
</protein>
<gene>
    <name evidence="2" type="ORF">BCR34DRAFT_596243</name>
</gene>
<evidence type="ECO:0000313" key="3">
    <source>
        <dbReference type="Proteomes" id="UP000193144"/>
    </source>
</evidence>
<dbReference type="Proteomes" id="UP000193144">
    <property type="component" value="Unassembled WGS sequence"/>
</dbReference>
<keyword evidence="3" id="KW-1185">Reference proteome</keyword>
<feature type="compositionally biased region" description="Basic residues" evidence="1">
    <location>
        <begin position="113"/>
        <end position="123"/>
    </location>
</feature>
<organism evidence="2 3">
    <name type="scientific">Clohesyomyces aquaticus</name>
    <dbReference type="NCBI Taxonomy" id="1231657"/>
    <lineage>
        <taxon>Eukaryota</taxon>
        <taxon>Fungi</taxon>
        <taxon>Dikarya</taxon>
        <taxon>Ascomycota</taxon>
        <taxon>Pezizomycotina</taxon>
        <taxon>Dothideomycetes</taxon>
        <taxon>Pleosporomycetidae</taxon>
        <taxon>Pleosporales</taxon>
        <taxon>Lindgomycetaceae</taxon>
        <taxon>Clohesyomyces</taxon>
    </lineage>
</organism>
<evidence type="ECO:0000313" key="2">
    <source>
        <dbReference type="EMBL" id="ORY18300.1"/>
    </source>
</evidence>
<sequence length="319" mass="35820">MDIPLSKPEDPTRPFLCSLPAEIRLDIYNYALTLTAIPSSFGYTGPYTGRRVKILHTHALILVSKQVSVEYRQAFYERTRFFLRIDPSNAFLGAPGLANPNPPTNTTTNQNKNKNKTKSKNKNKFSTPNLFLGLESLHNPDDSSPPNFWSAPPSLVSNLRHCTLYVEIGEIAACPQSIHSLSALVRSEQDTSNARQVILQMKAHRSLSSLQANDSVFDQTLLSAVLQLLDNMQQLRSLQLVWETTRPGGGYADRATTNWKWETLGRPCVERAKGLEKLRDFRVGVGNQMGDVVEVWKKWGKVGWEQDVDFLVTVAYSVI</sequence>